<dbReference type="Proteomes" id="UP000317593">
    <property type="component" value="Unassembled WGS sequence"/>
</dbReference>
<proteinExistence type="predicted"/>
<accession>A0A521BU65</accession>
<dbReference type="RefSeq" id="WP_142713564.1">
    <property type="nucleotide sequence ID" value="NZ_FXTH01000004.1"/>
</dbReference>
<dbReference type="SUPFAM" id="SSF56059">
    <property type="entry name" value="Glutathione synthetase ATP-binding domain-like"/>
    <property type="match status" value="1"/>
</dbReference>
<evidence type="ECO:0008006" key="3">
    <source>
        <dbReference type="Google" id="ProtNLM"/>
    </source>
</evidence>
<dbReference type="PANTHER" id="PTHR39217">
    <property type="match status" value="1"/>
</dbReference>
<dbReference type="EMBL" id="FXTH01000004">
    <property type="protein sequence ID" value="SMO50696.1"/>
    <property type="molecule type" value="Genomic_DNA"/>
</dbReference>
<dbReference type="AlphaFoldDB" id="A0A521BU65"/>
<sequence>MKKCAFLSMDSLEDFVCYDHLLNEPLARRGWQVREISWRAEQVDWNQFEAVIIRSPWDYQQDPNAFFKTLEDINRSSARLENKLELVEWNIDKTYLRDLEQQGIEIVPSLWRAKFDRQEWELFFEELGTDEIIIKPTISAGADDTYRLTREDKADYAEKLTAIFADRPFIVQPFMPNILSEGEFSLFYFGDSYSHTILKTPKKDDFRVQEEHGGRLQLVEPEKKLLATGQEILELIHPDPLYTRIDLVRTAQNTFALMELELIEPSLYFNMDPESPERFARVFDEWMN</sequence>
<protein>
    <recommendedName>
        <fullName evidence="3">Prokaryotic glutathione synthetase ATP-binding domain-containing protein</fullName>
    </recommendedName>
</protein>
<evidence type="ECO:0000313" key="1">
    <source>
        <dbReference type="EMBL" id="SMO50696.1"/>
    </source>
</evidence>
<gene>
    <name evidence="1" type="ORF">SAMN06265218_10440</name>
</gene>
<name>A0A521BU65_9BACT</name>
<evidence type="ECO:0000313" key="2">
    <source>
        <dbReference type="Proteomes" id="UP000317593"/>
    </source>
</evidence>
<dbReference type="OrthoDB" id="3373978at2"/>
<organism evidence="1 2">
    <name type="scientific">Fodinibius sediminis</name>
    <dbReference type="NCBI Taxonomy" id="1214077"/>
    <lineage>
        <taxon>Bacteria</taxon>
        <taxon>Pseudomonadati</taxon>
        <taxon>Balneolota</taxon>
        <taxon>Balneolia</taxon>
        <taxon>Balneolales</taxon>
        <taxon>Balneolaceae</taxon>
        <taxon>Fodinibius</taxon>
    </lineage>
</organism>
<keyword evidence="2" id="KW-1185">Reference proteome</keyword>
<reference evidence="1 2" key="1">
    <citation type="submission" date="2017-05" db="EMBL/GenBank/DDBJ databases">
        <authorList>
            <person name="Varghese N."/>
            <person name="Submissions S."/>
        </authorList>
    </citation>
    <scope>NUCLEOTIDE SEQUENCE [LARGE SCALE GENOMIC DNA]</scope>
    <source>
        <strain evidence="1 2">DSM 21194</strain>
    </source>
</reference>
<dbReference type="InterPro" id="IPR053191">
    <property type="entry name" value="DcsG_Biosynth_Enzyme"/>
</dbReference>
<dbReference type="PANTHER" id="PTHR39217:SF1">
    <property type="entry name" value="GLUTATHIONE SYNTHETASE"/>
    <property type="match status" value="1"/>
</dbReference>